<organism evidence="2 3">
    <name type="scientific">Rhododendron simsii</name>
    <name type="common">Sims's rhododendron</name>
    <dbReference type="NCBI Taxonomy" id="118357"/>
    <lineage>
        <taxon>Eukaryota</taxon>
        <taxon>Viridiplantae</taxon>
        <taxon>Streptophyta</taxon>
        <taxon>Embryophyta</taxon>
        <taxon>Tracheophyta</taxon>
        <taxon>Spermatophyta</taxon>
        <taxon>Magnoliopsida</taxon>
        <taxon>eudicotyledons</taxon>
        <taxon>Gunneridae</taxon>
        <taxon>Pentapetalae</taxon>
        <taxon>asterids</taxon>
        <taxon>Ericales</taxon>
        <taxon>Ericaceae</taxon>
        <taxon>Ericoideae</taxon>
        <taxon>Rhodoreae</taxon>
        <taxon>Rhododendron</taxon>
    </lineage>
</organism>
<dbReference type="AlphaFoldDB" id="A0A834GBD3"/>
<evidence type="ECO:0000313" key="2">
    <source>
        <dbReference type="EMBL" id="KAF7127519.1"/>
    </source>
</evidence>
<reference evidence="2" key="1">
    <citation type="submission" date="2019-11" db="EMBL/GenBank/DDBJ databases">
        <authorList>
            <person name="Liu Y."/>
            <person name="Hou J."/>
            <person name="Li T.-Q."/>
            <person name="Guan C.-H."/>
            <person name="Wu X."/>
            <person name="Wu H.-Z."/>
            <person name="Ling F."/>
            <person name="Zhang R."/>
            <person name="Shi X.-G."/>
            <person name="Ren J.-P."/>
            <person name="Chen E.-F."/>
            <person name="Sun J.-M."/>
        </authorList>
    </citation>
    <scope>NUCLEOTIDE SEQUENCE</scope>
    <source>
        <strain evidence="2">Adult_tree_wgs_1</strain>
        <tissue evidence="2">Leaves</tissue>
    </source>
</reference>
<evidence type="ECO:0000256" key="1">
    <source>
        <dbReference type="SAM" id="MobiDB-lite"/>
    </source>
</evidence>
<keyword evidence="3" id="KW-1185">Reference proteome</keyword>
<gene>
    <name evidence="2" type="ORF">RHSIM_Rhsim11G0134000</name>
</gene>
<accession>A0A834GBD3</accession>
<protein>
    <submittedName>
        <fullName evidence="2">Uncharacterized protein</fullName>
    </submittedName>
</protein>
<feature type="compositionally biased region" description="Acidic residues" evidence="1">
    <location>
        <begin position="85"/>
        <end position="96"/>
    </location>
</feature>
<feature type="region of interest" description="Disordered" evidence="1">
    <location>
        <begin position="68"/>
        <end position="112"/>
    </location>
</feature>
<name>A0A834GBD3_RHOSS</name>
<dbReference type="Proteomes" id="UP000626092">
    <property type="component" value="Unassembled WGS sequence"/>
</dbReference>
<proteinExistence type="predicted"/>
<dbReference type="EMBL" id="WJXA01000011">
    <property type="protein sequence ID" value="KAF7127519.1"/>
    <property type="molecule type" value="Genomic_DNA"/>
</dbReference>
<evidence type="ECO:0000313" key="3">
    <source>
        <dbReference type="Proteomes" id="UP000626092"/>
    </source>
</evidence>
<comment type="caution">
    <text evidence="2">The sequence shown here is derived from an EMBL/GenBank/DDBJ whole genome shotgun (WGS) entry which is preliminary data.</text>
</comment>
<sequence length="112" mass="12488">MGSNRPWFPGWFTWPFDACTCGHCWVLGVGREATLGNVLRQKNSKINNISRSNILVAIPNDVSMAYTSDDALDDDVSEMNKAKEENDEEEEQEDGNYDDKGKGDNLKATAEV</sequence>